<evidence type="ECO:0000256" key="4">
    <source>
        <dbReference type="RuleBase" id="RU004106"/>
    </source>
</evidence>
<dbReference type="SUPFAM" id="SSF56752">
    <property type="entry name" value="D-aminoacid aminotransferase-like PLP-dependent enzymes"/>
    <property type="match status" value="1"/>
</dbReference>
<gene>
    <name evidence="6" type="ORF">AB6A68_00480</name>
</gene>
<keyword evidence="6" id="KW-0032">Aminotransferase</keyword>
<evidence type="ECO:0000313" key="6">
    <source>
        <dbReference type="EMBL" id="MEX6428321.1"/>
    </source>
</evidence>
<dbReference type="InterPro" id="IPR043132">
    <property type="entry name" value="BCAT-like_C"/>
</dbReference>
<dbReference type="InterPro" id="IPR036038">
    <property type="entry name" value="Aminotransferase-like"/>
</dbReference>
<dbReference type="InterPro" id="IPR001544">
    <property type="entry name" value="Aminotrans_IV"/>
</dbReference>
<evidence type="ECO:0000256" key="3">
    <source>
        <dbReference type="ARBA" id="ARBA00022898"/>
    </source>
</evidence>
<protein>
    <submittedName>
        <fullName evidence="6">Aminotransferase class IV</fullName>
    </submittedName>
</protein>
<dbReference type="Gene3D" id="3.30.470.10">
    <property type="match status" value="1"/>
</dbReference>
<dbReference type="PANTHER" id="PTHR42743">
    <property type="entry name" value="AMINO-ACID AMINOTRANSFERASE"/>
    <property type="match status" value="1"/>
</dbReference>
<dbReference type="PANTHER" id="PTHR42743:SF11">
    <property type="entry name" value="AMINODEOXYCHORISMATE LYASE"/>
    <property type="match status" value="1"/>
</dbReference>
<keyword evidence="3 5" id="KW-0663">Pyridoxal phosphate</keyword>
<organism evidence="6 7">
    <name type="scientific">Ferrimicrobium acidiphilum</name>
    <dbReference type="NCBI Taxonomy" id="121039"/>
    <lineage>
        <taxon>Bacteria</taxon>
        <taxon>Bacillati</taxon>
        <taxon>Actinomycetota</taxon>
        <taxon>Acidimicrobiia</taxon>
        <taxon>Acidimicrobiales</taxon>
        <taxon>Acidimicrobiaceae</taxon>
        <taxon>Ferrimicrobium</taxon>
    </lineage>
</organism>
<evidence type="ECO:0000256" key="5">
    <source>
        <dbReference type="RuleBase" id="RU004516"/>
    </source>
</evidence>
<dbReference type="Proteomes" id="UP001560267">
    <property type="component" value="Unassembled WGS sequence"/>
</dbReference>
<accession>A0ABV3Y040</accession>
<dbReference type="Gene3D" id="3.20.10.10">
    <property type="entry name" value="D-amino Acid Aminotransferase, subunit A, domain 2"/>
    <property type="match status" value="1"/>
</dbReference>
<dbReference type="InterPro" id="IPR043131">
    <property type="entry name" value="BCAT-like_N"/>
</dbReference>
<dbReference type="Pfam" id="PF01063">
    <property type="entry name" value="Aminotran_4"/>
    <property type="match status" value="1"/>
</dbReference>
<dbReference type="GO" id="GO:0008483">
    <property type="term" value="F:transaminase activity"/>
    <property type="evidence" value="ECO:0007669"/>
    <property type="project" value="UniProtKB-KW"/>
</dbReference>
<evidence type="ECO:0000313" key="7">
    <source>
        <dbReference type="Proteomes" id="UP001560267"/>
    </source>
</evidence>
<sequence>MAVVWIDGCFHDAETAGVPVVDHGLVCGDGAFETLVAVDGRPFALSRHLDRLARTAAGMGLPVPALDRIREGVIELIDRNRLSMAKIRITYTAGDASLGSGRPQPMVSRSVIAAEPVSLEPASTTLALAPWPRNERGVLAGLKTTSYAENVVALAWAVQQGANEVLFSNTVGNLCEGSGSNVFVVRDGSVTTPPLSAGCLAGVTRDLVIEGIGAIEEDIAVSALRESSVSEVFVTSTLRMVQGVSRIDERVFSGAPGPVTVKAQRYFAELMRDRMDP</sequence>
<evidence type="ECO:0000256" key="2">
    <source>
        <dbReference type="ARBA" id="ARBA00009320"/>
    </source>
</evidence>
<keyword evidence="6" id="KW-0808">Transferase</keyword>
<proteinExistence type="inferred from homology"/>
<evidence type="ECO:0000256" key="1">
    <source>
        <dbReference type="ARBA" id="ARBA00001933"/>
    </source>
</evidence>
<dbReference type="EMBL" id="JBFSHR010000001">
    <property type="protein sequence ID" value="MEX6428321.1"/>
    <property type="molecule type" value="Genomic_DNA"/>
</dbReference>
<dbReference type="RefSeq" id="WP_298385292.1">
    <property type="nucleotide sequence ID" value="NZ_JBFSHR010000001.1"/>
</dbReference>
<keyword evidence="7" id="KW-1185">Reference proteome</keyword>
<reference evidence="6 7" key="1">
    <citation type="submission" date="2024-07" db="EMBL/GenBank/DDBJ databases">
        <title>Draft Genome Sequence of Ferrimicrobium acidiphilum Strain YE2023, Isolated from a Pulp of Bioleach Reactor.</title>
        <authorList>
            <person name="Elkina Y.A."/>
            <person name="Bulaeva A.G."/>
            <person name="Beletsky A.V."/>
            <person name="Mardanov A.V."/>
        </authorList>
    </citation>
    <scope>NUCLEOTIDE SEQUENCE [LARGE SCALE GENOMIC DNA]</scope>
    <source>
        <strain evidence="6 7">YE2023</strain>
    </source>
</reference>
<dbReference type="PROSITE" id="PS00770">
    <property type="entry name" value="AA_TRANSFER_CLASS_4"/>
    <property type="match status" value="1"/>
</dbReference>
<comment type="cofactor">
    <cofactor evidence="1 5">
        <name>pyridoxal 5'-phosphate</name>
        <dbReference type="ChEBI" id="CHEBI:597326"/>
    </cofactor>
</comment>
<comment type="caution">
    <text evidence="6">The sequence shown here is derived from an EMBL/GenBank/DDBJ whole genome shotgun (WGS) entry which is preliminary data.</text>
</comment>
<dbReference type="InterPro" id="IPR050571">
    <property type="entry name" value="Class-IV_PLP-Dep_Aminotrnsfr"/>
</dbReference>
<comment type="similarity">
    <text evidence="2 4">Belongs to the class-IV pyridoxal-phosphate-dependent aminotransferase family.</text>
</comment>
<name>A0ABV3Y040_9ACTN</name>
<dbReference type="InterPro" id="IPR018300">
    <property type="entry name" value="Aminotrans_IV_CS"/>
</dbReference>